<dbReference type="AlphaFoldDB" id="A0A8B8Q2U8"/>
<evidence type="ECO:0000256" key="14">
    <source>
        <dbReference type="ARBA" id="ARBA00023136"/>
    </source>
</evidence>
<dbReference type="InterPro" id="IPR001611">
    <property type="entry name" value="Leu-rich_rpt"/>
</dbReference>
<dbReference type="GO" id="GO:0004674">
    <property type="term" value="F:protein serine/threonine kinase activity"/>
    <property type="evidence" value="ECO:0007669"/>
    <property type="project" value="UniProtKB-KW"/>
</dbReference>
<dbReference type="SUPFAM" id="SSF52047">
    <property type="entry name" value="RNI-like"/>
    <property type="match status" value="1"/>
</dbReference>
<dbReference type="InterPro" id="IPR017441">
    <property type="entry name" value="Protein_kinase_ATP_BS"/>
</dbReference>
<dbReference type="RefSeq" id="XP_030541395.2">
    <property type="nucleotide sequence ID" value="XM_030685535.2"/>
</dbReference>
<keyword evidence="4" id="KW-0723">Serine/threonine-protein kinase</keyword>
<keyword evidence="16" id="KW-0325">Glycoprotein</keyword>
<evidence type="ECO:0000256" key="8">
    <source>
        <dbReference type="ARBA" id="ARBA00022729"/>
    </source>
</evidence>
<name>A0A8B8Q2U8_9MYRT</name>
<dbReference type="Gene3D" id="3.30.200.20">
    <property type="entry name" value="Phosphorylase Kinase, domain 1"/>
    <property type="match status" value="1"/>
</dbReference>
<gene>
    <name evidence="23" type="primary">LOC115748893</name>
</gene>
<evidence type="ECO:0000256" key="3">
    <source>
        <dbReference type="ARBA" id="ARBA00012513"/>
    </source>
</evidence>
<feature type="binding site" evidence="19">
    <location>
        <position position="817"/>
    </location>
    <ligand>
        <name>ATP</name>
        <dbReference type="ChEBI" id="CHEBI:30616"/>
    </ligand>
</feature>
<keyword evidence="11" id="KW-0418">Kinase</keyword>
<dbReference type="InterPro" id="IPR000719">
    <property type="entry name" value="Prot_kinase_dom"/>
</dbReference>
<evidence type="ECO:0000256" key="9">
    <source>
        <dbReference type="ARBA" id="ARBA00022737"/>
    </source>
</evidence>
<comment type="subcellular location">
    <subcellularLocation>
        <location evidence="1">Cell membrane</location>
    </subcellularLocation>
    <subcellularLocation>
        <location evidence="2">Membrane</location>
        <topology evidence="2">Single-pass type I membrane protein</topology>
    </subcellularLocation>
</comment>
<keyword evidence="22" id="KW-1185">Reference proteome</keyword>
<dbReference type="SMART" id="SM00365">
    <property type="entry name" value="LRR_SD22"/>
    <property type="match status" value="6"/>
</dbReference>
<evidence type="ECO:0000256" key="20">
    <source>
        <dbReference type="SAM" id="Phobius"/>
    </source>
</evidence>
<accession>A0A8B8Q2U8</accession>
<dbReference type="PROSITE" id="PS00107">
    <property type="entry name" value="PROTEIN_KINASE_ATP"/>
    <property type="match status" value="1"/>
</dbReference>
<dbReference type="Pfam" id="PF00560">
    <property type="entry name" value="LRR_1"/>
    <property type="match status" value="3"/>
</dbReference>
<dbReference type="KEGG" id="rarg:115748893"/>
<keyword evidence="13 20" id="KW-1133">Transmembrane helix</keyword>
<evidence type="ECO:0000256" key="4">
    <source>
        <dbReference type="ARBA" id="ARBA00022527"/>
    </source>
</evidence>
<dbReference type="InterPro" id="IPR032675">
    <property type="entry name" value="LRR_dom_sf"/>
</dbReference>
<dbReference type="GeneID" id="115748893"/>
<evidence type="ECO:0000256" key="6">
    <source>
        <dbReference type="ARBA" id="ARBA00022679"/>
    </source>
</evidence>
<evidence type="ECO:0000256" key="15">
    <source>
        <dbReference type="ARBA" id="ARBA00023170"/>
    </source>
</evidence>
<keyword evidence="7 20" id="KW-0812">Transmembrane</keyword>
<dbReference type="InterPro" id="IPR055414">
    <property type="entry name" value="LRR_R13L4/SHOC2-like"/>
</dbReference>
<evidence type="ECO:0000256" key="13">
    <source>
        <dbReference type="ARBA" id="ARBA00022989"/>
    </source>
</evidence>
<dbReference type="SMART" id="SM00369">
    <property type="entry name" value="LRR_TYP"/>
    <property type="match status" value="10"/>
</dbReference>
<keyword evidence="15" id="KW-0675">Receptor</keyword>
<evidence type="ECO:0000256" key="7">
    <source>
        <dbReference type="ARBA" id="ARBA00022692"/>
    </source>
</evidence>
<dbReference type="InterPro" id="IPR008266">
    <property type="entry name" value="Tyr_kinase_AS"/>
</dbReference>
<dbReference type="Pfam" id="PF23598">
    <property type="entry name" value="LRR_14"/>
    <property type="match status" value="1"/>
</dbReference>
<comment type="catalytic activity">
    <reaction evidence="18">
        <text>L-seryl-[protein] + ATP = O-phospho-L-seryl-[protein] + ADP + H(+)</text>
        <dbReference type="Rhea" id="RHEA:17989"/>
        <dbReference type="Rhea" id="RHEA-COMP:9863"/>
        <dbReference type="Rhea" id="RHEA-COMP:11604"/>
        <dbReference type="ChEBI" id="CHEBI:15378"/>
        <dbReference type="ChEBI" id="CHEBI:29999"/>
        <dbReference type="ChEBI" id="CHEBI:30616"/>
        <dbReference type="ChEBI" id="CHEBI:83421"/>
        <dbReference type="ChEBI" id="CHEBI:456216"/>
        <dbReference type="EC" id="2.7.11.1"/>
    </reaction>
</comment>
<dbReference type="InterPro" id="IPR003591">
    <property type="entry name" value="Leu-rich_rpt_typical-subtyp"/>
</dbReference>
<evidence type="ECO:0000256" key="17">
    <source>
        <dbReference type="ARBA" id="ARBA00047899"/>
    </source>
</evidence>
<evidence type="ECO:0000313" key="23">
    <source>
        <dbReference type="RefSeq" id="XP_030541395.2"/>
    </source>
</evidence>
<dbReference type="Pfam" id="PF13855">
    <property type="entry name" value="LRR_8"/>
    <property type="match status" value="2"/>
</dbReference>
<dbReference type="PRINTS" id="PR00019">
    <property type="entry name" value="LEURICHRPT"/>
</dbReference>
<sequence length="1063" mass="116909">MYASWLIINLQKKAKEIMGSPKFETPVHLLASFALFTVLVVIIPQGAVPAYASTLEAQALLKWKSSLQNQNQSTSSLSSWTLPPQNATGSNATAASPCGWYGIACNLARSVIGINLTSSNIRGTLDEFPFSSLPYLTYIDMYINELSGGIPPQVGLLTNLTYLDLSFNQLSGQIPREIGDLTKLEVLHLISNKLNGSIPDEIDRLRLMNELALYSNQLDGSLPSSLGNLSSLARLYLYNNSFSGFIPLEMGNLTNLEEIYMDTNFLTGPIPPAFGKLTKLMELHVYDNELTGSIPPEIGNLNLLRRLSLYYNNLTGSIPSTLGNLTELTLLSLYGNQLSGIIPDELGNLRAMIDFELSMNQLTGPVPSSLGNMTDLKYLYLRENQLSGSVPEFLGDLTNLVVLQLDTNQFTGFMPDNLCRGGSLRNLTMAGNNLTGSIPRSLRNCTSLLRVRLEENQLTGNLSDVFGVYPNLDFMDLSFNKFYGEISVNWGSCPRLRDLRIAGNNMTGTLPPEIGNATELQGLDLSSNGLVGEIPKELGKLTSLVRLNLSRNQLSGISPDFVSLSGLQRVDLSRNRLSMSIPERIGQLADLVLLDLSNNRLSQEIPGQIGMLTHLSELDLNNNSLIGEIPAQLSNLQSLVKLDLSHNSLSGPIYAVFKDMPGLATIDISYNEFQGPVPNTTAFQDAPTEALQGNAGLCGNVDGLQPCDQSAPLKKKKNSNTDKKVFLIVFLVLGAFILFSFVGVYYILHRRKNRRQAEPAREREKLVSISTYDGRILYEEIIEATENFNDRYCIGVGGYGRVFRAKLRSGVAVAVKKLHQMSDSGQTNQKEFQSEIRALTEIRHRNIVRLHGFCSHPQHSFLVYEYLERGDLSATLSDDGDAKELGWDRRANIVKGIAHALSYMHHDCVPPIVHRDISSNNILLDYECEARVSDFGTAKLLKLDTSNWSAVAGTYGYVAPELAYTMKVTEKCDVYSFGVVAIEVIHGKHPGETISSLLAASDKEIATILKNMLDSRLPAPMPGLQDELLVIFKLAIACLSTNPRLRPSMNMVSQMLSACSAAH</sequence>
<dbReference type="InterPro" id="IPR011009">
    <property type="entry name" value="Kinase-like_dom_sf"/>
</dbReference>
<keyword evidence="8" id="KW-0732">Signal</keyword>
<organism evidence="22 23">
    <name type="scientific">Rhodamnia argentea</name>
    <dbReference type="NCBI Taxonomy" id="178133"/>
    <lineage>
        <taxon>Eukaryota</taxon>
        <taxon>Viridiplantae</taxon>
        <taxon>Streptophyta</taxon>
        <taxon>Embryophyta</taxon>
        <taxon>Tracheophyta</taxon>
        <taxon>Spermatophyta</taxon>
        <taxon>Magnoliopsida</taxon>
        <taxon>eudicotyledons</taxon>
        <taxon>Gunneridae</taxon>
        <taxon>Pentapetalae</taxon>
        <taxon>rosids</taxon>
        <taxon>malvids</taxon>
        <taxon>Myrtales</taxon>
        <taxon>Myrtaceae</taxon>
        <taxon>Myrtoideae</taxon>
        <taxon>Myrteae</taxon>
        <taxon>Australasian group</taxon>
        <taxon>Rhodamnia</taxon>
    </lineage>
</organism>
<proteinExistence type="predicted"/>
<evidence type="ECO:0000256" key="2">
    <source>
        <dbReference type="ARBA" id="ARBA00004479"/>
    </source>
</evidence>
<keyword evidence="9" id="KW-0677">Repeat</keyword>
<dbReference type="Pfam" id="PF00069">
    <property type="entry name" value="Pkinase"/>
    <property type="match status" value="1"/>
</dbReference>
<dbReference type="EC" id="2.7.11.1" evidence="3"/>
<evidence type="ECO:0000256" key="11">
    <source>
        <dbReference type="ARBA" id="ARBA00022777"/>
    </source>
</evidence>
<dbReference type="GO" id="GO:0005886">
    <property type="term" value="C:plasma membrane"/>
    <property type="evidence" value="ECO:0007669"/>
    <property type="project" value="UniProtKB-SubCell"/>
</dbReference>
<dbReference type="PANTHER" id="PTHR48053">
    <property type="entry name" value="LEUCINE RICH REPEAT FAMILY PROTEIN, EXPRESSED"/>
    <property type="match status" value="1"/>
</dbReference>
<dbReference type="GO" id="GO:0005524">
    <property type="term" value="F:ATP binding"/>
    <property type="evidence" value="ECO:0007669"/>
    <property type="project" value="UniProtKB-UniRule"/>
</dbReference>
<evidence type="ECO:0000313" key="22">
    <source>
        <dbReference type="Proteomes" id="UP000827889"/>
    </source>
</evidence>
<evidence type="ECO:0000259" key="21">
    <source>
        <dbReference type="PROSITE" id="PS50011"/>
    </source>
</evidence>
<keyword evidence="12 19" id="KW-0067">ATP-binding</keyword>
<dbReference type="Gene3D" id="1.10.510.10">
    <property type="entry name" value="Transferase(Phosphotransferase) domain 1"/>
    <property type="match status" value="1"/>
</dbReference>
<dbReference type="InterPro" id="IPR013210">
    <property type="entry name" value="LRR_N_plant-typ"/>
</dbReference>
<dbReference type="SUPFAM" id="SSF56112">
    <property type="entry name" value="Protein kinase-like (PK-like)"/>
    <property type="match status" value="1"/>
</dbReference>
<evidence type="ECO:0000256" key="1">
    <source>
        <dbReference type="ARBA" id="ARBA00004236"/>
    </source>
</evidence>
<evidence type="ECO:0000256" key="18">
    <source>
        <dbReference type="ARBA" id="ARBA00048679"/>
    </source>
</evidence>
<reference evidence="22" key="1">
    <citation type="submission" date="2025-05" db="UniProtKB">
        <authorList>
            <consortium name="RefSeq"/>
        </authorList>
    </citation>
    <scope>NUCLEOTIDE SEQUENCE [LARGE SCALE GENOMIC DNA]</scope>
</reference>
<dbReference type="PANTHER" id="PTHR48053:SF139">
    <property type="entry name" value="LRR RECEPTOR-LIKE KINASE FAMILY PROTEIN"/>
    <property type="match status" value="1"/>
</dbReference>
<keyword evidence="5" id="KW-0433">Leucine-rich repeat</keyword>
<dbReference type="CDD" id="cd14066">
    <property type="entry name" value="STKc_IRAK"/>
    <property type="match status" value="1"/>
</dbReference>
<dbReference type="PROSITE" id="PS00109">
    <property type="entry name" value="PROTEIN_KINASE_TYR"/>
    <property type="match status" value="1"/>
</dbReference>
<dbReference type="Pfam" id="PF08263">
    <property type="entry name" value="LRRNT_2"/>
    <property type="match status" value="1"/>
</dbReference>
<evidence type="ECO:0000256" key="12">
    <source>
        <dbReference type="ARBA" id="ARBA00022840"/>
    </source>
</evidence>
<dbReference type="InterPro" id="IPR051716">
    <property type="entry name" value="Plant_RL_S/T_kinase"/>
</dbReference>
<dbReference type="SUPFAM" id="SSF52058">
    <property type="entry name" value="L domain-like"/>
    <property type="match status" value="1"/>
</dbReference>
<evidence type="ECO:0000256" key="10">
    <source>
        <dbReference type="ARBA" id="ARBA00022741"/>
    </source>
</evidence>
<keyword evidence="6" id="KW-0808">Transferase</keyword>
<reference evidence="23" key="2">
    <citation type="submission" date="2025-08" db="UniProtKB">
        <authorList>
            <consortium name="RefSeq"/>
        </authorList>
    </citation>
    <scope>IDENTIFICATION</scope>
    <source>
        <tissue evidence="23">Leaf</tissue>
    </source>
</reference>
<dbReference type="Gene3D" id="3.80.10.10">
    <property type="entry name" value="Ribonuclease Inhibitor"/>
    <property type="match status" value="5"/>
</dbReference>
<comment type="catalytic activity">
    <reaction evidence="17">
        <text>L-threonyl-[protein] + ATP = O-phospho-L-threonyl-[protein] + ADP + H(+)</text>
        <dbReference type="Rhea" id="RHEA:46608"/>
        <dbReference type="Rhea" id="RHEA-COMP:11060"/>
        <dbReference type="Rhea" id="RHEA-COMP:11605"/>
        <dbReference type="ChEBI" id="CHEBI:15378"/>
        <dbReference type="ChEBI" id="CHEBI:30013"/>
        <dbReference type="ChEBI" id="CHEBI:30616"/>
        <dbReference type="ChEBI" id="CHEBI:61977"/>
        <dbReference type="ChEBI" id="CHEBI:456216"/>
        <dbReference type="EC" id="2.7.11.1"/>
    </reaction>
</comment>
<evidence type="ECO:0000256" key="5">
    <source>
        <dbReference type="ARBA" id="ARBA00022614"/>
    </source>
</evidence>
<feature type="domain" description="Protein kinase" evidence="21">
    <location>
        <begin position="788"/>
        <end position="1063"/>
    </location>
</feature>
<dbReference type="PROSITE" id="PS50011">
    <property type="entry name" value="PROTEIN_KINASE_DOM"/>
    <property type="match status" value="1"/>
</dbReference>
<dbReference type="Proteomes" id="UP000827889">
    <property type="component" value="Chromosome 2"/>
</dbReference>
<keyword evidence="14 20" id="KW-0472">Membrane</keyword>
<evidence type="ECO:0000256" key="16">
    <source>
        <dbReference type="ARBA" id="ARBA00023180"/>
    </source>
</evidence>
<keyword evidence="10 19" id="KW-0547">Nucleotide-binding</keyword>
<evidence type="ECO:0000256" key="19">
    <source>
        <dbReference type="PROSITE-ProRule" id="PRU10141"/>
    </source>
</evidence>
<protein>
    <recommendedName>
        <fullName evidence="3">non-specific serine/threonine protein kinase</fullName>
        <ecNumber evidence="3">2.7.11.1</ecNumber>
    </recommendedName>
</protein>
<feature type="transmembrane region" description="Helical" evidence="20">
    <location>
        <begin position="725"/>
        <end position="748"/>
    </location>
</feature>